<dbReference type="Gene3D" id="3.30.200.20">
    <property type="entry name" value="Phosphorylase Kinase, domain 1"/>
    <property type="match status" value="1"/>
</dbReference>
<dbReference type="OrthoDB" id="6109907at2759"/>
<dbReference type="CDD" id="cd00192">
    <property type="entry name" value="PTKc"/>
    <property type="match status" value="1"/>
</dbReference>
<dbReference type="GO" id="GO:0035556">
    <property type="term" value="P:intracellular signal transduction"/>
    <property type="evidence" value="ECO:0007669"/>
    <property type="project" value="TreeGrafter"/>
</dbReference>
<dbReference type="GO" id="GO:0030154">
    <property type="term" value="P:cell differentiation"/>
    <property type="evidence" value="ECO:0007669"/>
    <property type="project" value="TreeGrafter"/>
</dbReference>
<name>A0A2T7NFS3_POMCA</name>
<evidence type="ECO:0000313" key="3">
    <source>
        <dbReference type="Proteomes" id="UP000245119"/>
    </source>
</evidence>
<dbReference type="GO" id="GO:0007259">
    <property type="term" value="P:cell surface receptor signaling pathway via JAK-STAT"/>
    <property type="evidence" value="ECO:0007669"/>
    <property type="project" value="TreeGrafter"/>
</dbReference>
<dbReference type="GO" id="GO:0005126">
    <property type="term" value="F:cytokine receptor binding"/>
    <property type="evidence" value="ECO:0007669"/>
    <property type="project" value="TreeGrafter"/>
</dbReference>
<feature type="domain" description="Protein kinase" evidence="1">
    <location>
        <begin position="956"/>
        <end position="1248"/>
    </location>
</feature>
<dbReference type="GO" id="GO:0005829">
    <property type="term" value="C:cytosol"/>
    <property type="evidence" value="ECO:0007669"/>
    <property type="project" value="TreeGrafter"/>
</dbReference>
<feature type="domain" description="Protein kinase" evidence="1">
    <location>
        <begin position="520"/>
        <end position="881"/>
    </location>
</feature>
<dbReference type="AlphaFoldDB" id="A0A2T7NFS3"/>
<protein>
    <recommendedName>
        <fullName evidence="1">Protein kinase domain-containing protein</fullName>
    </recommendedName>
</protein>
<dbReference type="STRING" id="400727.A0A2T7NFS3"/>
<dbReference type="GO" id="GO:0005524">
    <property type="term" value="F:ATP binding"/>
    <property type="evidence" value="ECO:0007669"/>
    <property type="project" value="InterPro"/>
</dbReference>
<reference evidence="2 3" key="1">
    <citation type="submission" date="2018-04" db="EMBL/GenBank/DDBJ databases">
        <title>The genome of golden apple snail Pomacea canaliculata provides insight into stress tolerance and invasive adaptation.</title>
        <authorList>
            <person name="Liu C."/>
            <person name="Liu B."/>
            <person name="Ren Y."/>
            <person name="Zhang Y."/>
            <person name="Wang H."/>
            <person name="Li S."/>
            <person name="Jiang F."/>
            <person name="Yin L."/>
            <person name="Zhang G."/>
            <person name="Qian W."/>
            <person name="Fan W."/>
        </authorList>
    </citation>
    <scope>NUCLEOTIDE SEQUENCE [LARGE SCALE GENOMIC DNA]</scope>
    <source>
        <strain evidence="2">SZHN2017</strain>
        <tissue evidence="2">Muscle</tissue>
    </source>
</reference>
<dbReference type="InterPro" id="IPR011009">
    <property type="entry name" value="Kinase-like_dom_sf"/>
</dbReference>
<dbReference type="PANTHER" id="PTHR45807:SF7">
    <property type="entry name" value="TYROSINE-PROTEIN KINASE HOPSCOTCH"/>
    <property type="match status" value="1"/>
</dbReference>
<proteinExistence type="predicted"/>
<dbReference type="PROSITE" id="PS50011">
    <property type="entry name" value="PROTEIN_KINASE_DOM"/>
    <property type="match status" value="2"/>
</dbReference>
<gene>
    <name evidence="2" type="ORF">C0Q70_20500</name>
</gene>
<sequence length="1260" mass="143511">MIETFHILAEEESDVEKEMLGAIAGVPVGPGLVIHFYGKKRFETKPLFIAADSFPICAEDVCKRCAVHLTESLGRFYPQNKNVIGPAWLPIFGLYGANHQQQLWVPEYHIFEPSASPGQESFYFRIKVRFSKDKLKYYFGIISDYLYLQVADDFRNGRLWSHFDAEINDVSSLSRNVVLELISSAGYSVMIPDETKILTAELKQIVKLQNIKSKIKFVCFWKNVPKNMPPKLQEEFRLDPLMRYLMFEHLKRGLGELFELWKTSNLAAMRQQFLEDIFTTYAKNYGLEHYSAKKVLGDRVQEVDVIIRPYAVGCRPGLHFAETHVCSLQDINDIRILENESSARTQSRQVLIYRSNMLPLQVTVPSVEVIKVLRSFGPLRKEEAIVKVDQGGAEISHSSAGNYLIYQDQEKFDLFHVLGSTSTSNYGEHTEYDLSIAKEDGKTVFKLTQDNGFSAEYSQASELRIDLSRTLGKQIHPSDEPCGAMTFLKDEGEIDPYDYSDTPQFKKNPDQPILFEDSMIPNQEHLAHGHFSEVYRSKASCLGEEVIVKKIKEDLKFQEKFCCGVAHLHDLRKVAPCFVRFYGQMLRPPLCVVFESVPYGNLQDYMQKGFSLNWLQIASILYQLANCLYDLKKCKQTYRNFCSQKILIFKESPEKLHIKLGDPGAAFYRDSLEITDQLNIQRLPWIAVERFSNLQAHTIETEMYSIGTTIWEILWNGADPNSKIPPKVSSQTFFEKSGKLPHPYIKLQNSCDDSSTTEMLLAEPPNQQLTRQNMVSQWVAAQDFTKPSSEGLSEETEDKTQASLVNSVAPPATHSADSSKLESGQTETTFLTGTNHVHPGNSEELLKKIMEKVVLFMDKCWSRDPVERPSPNDMLRVSTEVTCMAEDIMSFDQKWQITLLHQVLQDTGKITNKDAAEKLVQTLAAKDNQGKEIYQELLEKCAADMFIMSSRLEPDEDQGRGLGEGNFGQVRLANLVEPTTKKLSQEERAKLSRERVAVKFMKGASPKDQRLFVREVINSIQLKHSNIVTYIGIVIPDGKEPMKLVMEYVAGGTLEKYVKKKKHMLGDLSLKMELKKIAMDIASGMKHLNKRKMVHGDLAARNVLLSVGPSNELIGKVSDFGLAHKLTKGLDGQYHYSLSKSRTHSNIPLPVFWMAPELLEDQHFTNKTDVWSFGTVLWEMYSGGDPSKLGNKDLKSSEVIEDLKRKYKNKQRLQPEEHTPQKLYEVMKKCWSDDPEERPTFSDLKSLIGQLNESDLEVET</sequence>
<dbReference type="GO" id="GO:0004715">
    <property type="term" value="F:non-membrane spanning protein tyrosine kinase activity"/>
    <property type="evidence" value="ECO:0007669"/>
    <property type="project" value="TreeGrafter"/>
</dbReference>
<dbReference type="EMBL" id="PZQS01000013">
    <property type="protein sequence ID" value="PVD20006.1"/>
    <property type="molecule type" value="Genomic_DNA"/>
</dbReference>
<dbReference type="SUPFAM" id="SSF56112">
    <property type="entry name" value="Protein kinase-like (PK-like)"/>
    <property type="match status" value="2"/>
</dbReference>
<dbReference type="InterPro" id="IPR000719">
    <property type="entry name" value="Prot_kinase_dom"/>
</dbReference>
<keyword evidence="3" id="KW-1185">Reference proteome</keyword>
<dbReference type="PANTHER" id="PTHR45807">
    <property type="entry name" value="TYROSINE-PROTEIN KINASE HOPSCOTCH"/>
    <property type="match status" value="1"/>
</dbReference>
<dbReference type="InterPro" id="IPR051286">
    <property type="entry name" value="JAK"/>
</dbReference>
<dbReference type="InterPro" id="IPR001245">
    <property type="entry name" value="Ser-Thr/Tyr_kinase_cat_dom"/>
</dbReference>
<dbReference type="PROSITE" id="PS00109">
    <property type="entry name" value="PROTEIN_KINASE_TYR"/>
    <property type="match status" value="1"/>
</dbReference>
<dbReference type="Gene3D" id="1.10.510.10">
    <property type="entry name" value="Transferase(Phosphotransferase) domain 1"/>
    <property type="match status" value="2"/>
</dbReference>
<evidence type="ECO:0000313" key="2">
    <source>
        <dbReference type="EMBL" id="PVD20006.1"/>
    </source>
</evidence>
<accession>A0A2T7NFS3</accession>
<dbReference type="GO" id="GO:0019221">
    <property type="term" value="P:cytokine-mediated signaling pathway"/>
    <property type="evidence" value="ECO:0007669"/>
    <property type="project" value="TreeGrafter"/>
</dbReference>
<comment type="caution">
    <text evidence="2">The sequence shown here is derived from an EMBL/GenBank/DDBJ whole genome shotgun (WGS) entry which is preliminary data.</text>
</comment>
<dbReference type="Proteomes" id="UP000245119">
    <property type="component" value="Linkage Group LG13"/>
</dbReference>
<evidence type="ECO:0000259" key="1">
    <source>
        <dbReference type="PROSITE" id="PS50011"/>
    </source>
</evidence>
<dbReference type="Pfam" id="PF07714">
    <property type="entry name" value="PK_Tyr_Ser-Thr"/>
    <property type="match status" value="2"/>
</dbReference>
<organism evidence="2 3">
    <name type="scientific">Pomacea canaliculata</name>
    <name type="common">Golden apple snail</name>
    <dbReference type="NCBI Taxonomy" id="400727"/>
    <lineage>
        <taxon>Eukaryota</taxon>
        <taxon>Metazoa</taxon>
        <taxon>Spiralia</taxon>
        <taxon>Lophotrochozoa</taxon>
        <taxon>Mollusca</taxon>
        <taxon>Gastropoda</taxon>
        <taxon>Caenogastropoda</taxon>
        <taxon>Architaenioglossa</taxon>
        <taxon>Ampullarioidea</taxon>
        <taxon>Ampullariidae</taxon>
        <taxon>Pomacea</taxon>
    </lineage>
</organism>
<dbReference type="InterPro" id="IPR008266">
    <property type="entry name" value="Tyr_kinase_AS"/>
</dbReference>